<keyword evidence="3 6" id="KW-0378">Hydrolase</keyword>
<evidence type="ECO:0000313" key="6">
    <source>
        <dbReference type="EMBL" id="KAF1960388.1"/>
    </source>
</evidence>
<dbReference type="GO" id="GO:0016787">
    <property type="term" value="F:hydrolase activity"/>
    <property type="evidence" value="ECO:0007669"/>
    <property type="project" value="UniProtKB-KW"/>
</dbReference>
<protein>
    <submittedName>
        <fullName evidence="6">Metallo-hydrolase/oxidoreductase</fullName>
    </submittedName>
</protein>
<comment type="similarity">
    <text evidence="1">Belongs to the metallo-beta-lactamase superfamily.</text>
</comment>
<dbReference type="PANTHER" id="PTHR42978">
    <property type="entry name" value="QUORUM-QUENCHING LACTONASE YTNP-RELATED-RELATED"/>
    <property type="match status" value="1"/>
</dbReference>
<feature type="domain" description="Metallo-beta-lactamase" evidence="5">
    <location>
        <begin position="54"/>
        <end position="267"/>
    </location>
</feature>
<dbReference type="Pfam" id="PF00753">
    <property type="entry name" value="Lactamase_B"/>
    <property type="match status" value="1"/>
</dbReference>
<dbReference type="InterPro" id="IPR051013">
    <property type="entry name" value="MBL_superfamily_lactonases"/>
</dbReference>
<dbReference type="AlphaFoldDB" id="A0A6A5U6S2"/>
<keyword evidence="2" id="KW-0479">Metal-binding</keyword>
<dbReference type="OrthoDB" id="10250730at2759"/>
<keyword evidence="7" id="KW-1185">Reference proteome</keyword>
<gene>
    <name evidence="6" type="ORF">CC80DRAFT_439114</name>
</gene>
<dbReference type="SMART" id="SM00849">
    <property type="entry name" value="Lactamase_B"/>
    <property type="match status" value="1"/>
</dbReference>
<reference evidence="6" key="1">
    <citation type="journal article" date="2020" name="Stud. Mycol.">
        <title>101 Dothideomycetes genomes: a test case for predicting lifestyles and emergence of pathogens.</title>
        <authorList>
            <person name="Haridas S."/>
            <person name="Albert R."/>
            <person name="Binder M."/>
            <person name="Bloem J."/>
            <person name="Labutti K."/>
            <person name="Salamov A."/>
            <person name="Andreopoulos B."/>
            <person name="Baker S."/>
            <person name="Barry K."/>
            <person name="Bills G."/>
            <person name="Bluhm B."/>
            <person name="Cannon C."/>
            <person name="Castanera R."/>
            <person name="Culley D."/>
            <person name="Daum C."/>
            <person name="Ezra D."/>
            <person name="Gonzalez J."/>
            <person name="Henrissat B."/>
            <person name="Kuo A."/>
            <person name="Liang C."/>
            <person name="Lipzen A."/>
            <person name="Lutzoni F."/>
            <person name="Magnuson J."/>
            <person name="Mondo S."/>
            <person name="Nolan M."/>
            <person name="Ohm R."/>
            <person name="Pangilinan J."/>
            <person name="Park H.-J."/>
            <person name="Ramirez L."/>
            <person name="Alfaro M."/>
            <person name="Sun H."/>
            <person name="Tritt A."/>
            <person name="Yoshinaga Y."/>
            <person name="Zwiers L.-H."/>
            <person name="Turgeon B."/>
            <person name="Goodwin S."/>
            <person name="Spatafora J."/>
            <person name="Crous P."/>
            <person name="Grigoriev I."/>
        </authorList>
    </citation>
    <scope>NUCLEOTIDE SEQUENCE</scope>
    <source>
        <strain evidence="6">CBS 675.92</strain>
    </source>
</reference>
<organism evidence="6 7">
    <name type="scientific">Byssothecium circinans</name>
    <dbReference type="NCBI Taxonomy" id="147558"/>
    <lineage>
        <taxon>Eukaryota</taxon>
        <taxon>Fungi</taxon>
        <taxon>Dikarya</taxon>
        <taxon>Ascomycota</taxon>
        <taxon>Pezizomycotina</taxon>
        <taxon>Dothideomycetes</taxon>
        <taxon>Pleosporomycetidae</taxon>
        <taxon>Pleosporales</taxon>
        <taxon>Massarineae</taxon>
        <taxon>Massarinaceae</taxon>
        <taxon>Byssothecium</taxon>
    </lineage>
</organism>
<dbReference type="GO" id="GO:0046872">
    <property type="term" value="F:metal ion binding"/>
    <property type="evidence" value="ECO:0007669"/>
    <property type="project" value="UniProtKB-KW"/>
</dbReference>
<evidence type="ECO:0000256" key="4">
    <source>
        <dbReference type="ARBA" id="ARBA00022833"/>
    </source>
</evidence>
<evidence type="ECO:0000313" key="7">
    <source>
        <dbReference type="Proteomes" id="UP000800035"/>
    </source>
</evidence>
<dbReference type="EMBL" id="ML976983">
    <property type="protein sequence ID" value="KAF1960388.1"/>
    <property type="molecule type" value="Genomic_DNA"/>
</dbReference>
<dbReference type="InterPro" id="IPR001279">
    <property type="entry name" value="Metallo-B-lactamas"/>
</dbReference>
<dbReference type="InterPro" id="IPR036866">
    <property type="entry name" value="RibonucZ/Hydroxyglut_hydro"/>
</dbReference>
<proteinExistence type="inferred from homology"/>
<evidence type="ECO:0000256" key="2">
    <source>
        <dbReference type="ARBA" id="ARBA00022723"/>
    </source>
</evidence>
<dbReference type="Gene3D" id="3.60.15.10">
    <property type="entry name" value="Ribonuclease Z/Hydroxyacylglutathione hydrolase-like"/>
    <property type="match status" value="1"/>
</dbReference>
<evidence type="ECO:0000259" key="5">
    <source>
        <dbReference type="SMART" id="SM00849"/>
    </source>
</evidence>
<keyword evidence="4" id="KW-0862">Zinc</keyword>
<evidence type="ECO:0000256" key="3">
    <source>
        <dbReference type="ARBA" id="ARBA00022801"/>
    </source>
</evidence>
<sequence length="367" mass="40165">MSTTPNPSKTPKLNIPSSSTHVSVSIIDTGALITVPTSMFIADPLPGHESLTAIAFVFLIEHEPSGQKILFDLGIRKDFENLPPVVTALLSAPGLEVEVKEDVADVLNKDGRVRPEDVNAIIWSHAHLDHTGDPSTFPASTELVVGPGTKAVHLPGYPKNPDAAVRESDFANRNVREIDFEAGEQLRLGQFRAHDYFGDGSFYLLDCPGHTVGHMGGLARTTPSTFIFMGADTCHHCGSFRPSPHIALPQTLSPSPFSVPPWLAGSVCPGSLIEAIHPHPDKSEAFYKHLSSAPDRDVPEAEETIRKMQEFDASDDVLVMIAHDASLLGVVELFPKRANEWKEKGWKEQGRWRFLKDFKALADKIPH</sequence>
<evidence type="ECO:0000256" key="1">
    <source>
        <dbReference type="ARBA" id="ARBA00007749"/>
    </source>
</evidence>
<dbReference type="Proteomes" id="UP000800035">
    <property type="component" value="Unassembled WGS sequence"/>
</dbReference>
<dbReference type="CDD" id="cd07730">
    <property type="entry name" value="metallo-hydrolase-like_MBL-fold"/>
    <property type="match status" value="1"/>
</dbReference>
<dbReference type="PANTHER" id="PTHR42978:SF5">
    <property type="entry name" value="METALLO-BETA-LACTAMASE DOMAIN-CONTAINING PROTEIN"/>
    <property type="match status" value="1"/>
</dbReference>
<name>A0A6A5U6S2_9PLEO</name>
<accession>A0A6A5U6S2</accession>
<dbReference type="SUPFAM" id="SSF56281">
    <property type="entry name" value="Metallo-hydrolase/oxidoreductase"/>
    <property type="match status" value="1"/>
</dbReference>